<sequence>MKQERINLEAELIAGTTELSDAELAIVEGGWGGYGGYGKGYGGYGFGGYGYGRNRFINNFSFSSTTNIGGAIGIGTLGGFNCNSFGNTFIG</sequence>
<dbReference type="AlphaFoldDB" id="A0A8J3I380"/>
<protein>
    <submittedName>
        <fullName evidence="1">Uncharacterized protein</fullName>
    </submittedName>
</protein>
<evidence type="ECO:0000313" key="2">
    <source>
        <dbReference type="Proteomes" id="UP000612362"/>
    </source>
</evidence>
<name>A0A8J3I380_9CHLR</name>
<dbReference type="Proteomes" id="UP000612362">
    <property type="component" value="Unassembled WGS sequence"/>
</dbReference>
<dbReference type="RefSeq" id="WP_220194732.1">
    <property type="nucleotide sequence ID" value="NZ_BNJF01000001.1"/>
</dbReference>
<gene>
    <name evidence="1" type="ORF">KSX_35600</name>
</gene>
<dbReference type="EMBL" id="BNJF01000001">
    <property type="protein sequence ID" value="GHO45397.1"/>
    <property type="molecule type" value="Genomic_DNA"/>
</dbReference>
<organism evidence="1 2">
    <name type="scientific">Ktedonospora formicarum</name>
    <dbReference type="NCBI Taxonomy" id="2778364"/>
    <lineage>
        <taxon>Bacteria</taxon>
        <taxon>Bacillati</taxon>
        <taxon>Chloroflexota</taxon>
        <taxon>Ktedonobacteria</taxon>
        <taxon>Ktedonobacterales</taxon>
        <taxon>Ktedonobacteraceae</taxon>
        <taxon>Ktedonospora</taxon>
    </lineage>
</organism>
<accession>A0A8J3I380</accession>
<proteinExistence type="predicted"/>
<keyword evidence="2" id="KW-1185">Reference proteome</keyword>
<comment type="caution">
    <text evidence="1">The sequence shown here is derived from an EMBL/GenBank/DDBJ whole genome shotgun (WGS) entry which is preliminary data.</text>
</comment>
<evidence type="ECO:0000313" key="1">
    <source>
        <dbReference type="EMBL" id="GHO45397.1"/>
    </source>
</evidence>
<reference evidence="1" key="1">
    <citation type="submission" date="2020-10" db="EMBL/GenBank/DDBJ databases">
        <title>Taxonomic study of unclassified bacteria belonging to the class Ktedonobacteria.</title>
        <authorList>
            <person name="Yabe S."/>
            <person name="Wang C.M."/>
            <person name="Zheng Y."/>
            <person name="Sakai Y."/>
            <person name="Cavaletti L."/>
            <person name="Monciardini P."/>
            <person name="Donadio S."/>
        </authorList>
    </citation>
    <scope>NUCLEOTIDE SEQUENCE</scope>
    <source>
        <strain evidence="1">SOSP1-1</strain>
    </source>
</reference>